<feature type="transmembrane region" description="Helical" evidence="8">
    <location>
        <begin position="199"/>
        <end position="218"/>
    </location>
</feature>
<keyword evidence="5 8" id="KW-0812">Transmembrane</keyword>
<dbReference type="GO" id="GO:0055085">
    <property type="term" value="P:transmembrane transport"/>
    <property type="evidence" value="ECO:0007669"/>
    <property type="project" value="InterPro"/>
</dbReference>
<dbReference type="InterPro" id="IPR038770">
    <property type="entry name" value="Na+/solute_symporter_sf"/>
</dbReference>
<dbReference type="InterPro" id="IPR004776">
    <property type="entry name" value="Mem_transp_PIN-like"/>
</dbReference>
<keyword evidence="4" id="KW-1003">Cell membrane</keyword>
<evidence type="ECO:0000256" key="5">
    <source>
        <dbReference type="ARBA" id="ARBA00022692"/>
    </source>
</evidence>
<dbReference type="EMBL" id="QHHQ01000003">
    <property type="protein sequence ID" value="RAI01161.1"/>
    <property type="molecule type" value="Genomic_DNA"/>
</dbReference>
<feature type="transmembrane region" description="Helical" evidence="8">
    <location>
        <begin position="64"/>
        <end position="86"/>
    </location>
</feature>
<keyword evidence="6 8" id="KW-1133">Transmembrane helix</keyword>
<comment type="caution">
    <text evidence="9">The sequence shown here is derived from an EMBL/GenBank/DDBJ whole genome shotgun (WGS) entry which is preliminary data.</text>
</comment>
<name>A0A8B2NXQ9_9HYPH</name>
<feature type="transmembrane region" description="Helical" evidence="8">
    <location>
        <begin position="107"/>
        <end position="131"/>
    </location>
</feature>
<feature type="transmembrane region" description="Helical" evidence="8">
    <location>
        <begin position="230"/>
        <end position="251"/>
    </location>
</feature>
<dbReference type="GO" id="GO:0005886">
    <property type="term" value="C:plasma membrane"/>
    <property type="evidence" value="ECO:0007669"/>
    <property type="project" value="UniProtKB-SubCell"/>
</dbReference>
<dbReference type="Gene3D" id="1.20.1530.20">
    <property type="match status" value="1"/>
</dbReference>
<evidence type="ECO:0000256" key="2">
    <source>
        <dbReference type="ARBA" id="ARBA00010145"/>
    </source>
</evidence>
<evidence type="ECO:0000256" key="4">
    <source>
        <dbReference type="ARBA" id="ARBA00022475"/>
    </source>
</evidence>
<organism evidence="9 10">
    <name type="scientific">Acuticoccus sediminis</name>
    <dbReference type="NCBI Taxonomy" id="2184697"/>
    <lineage>
        <taxon>Bacteria</taxon>
        <taxon>Pseudomonadati</taxon>
        <taxon>Pseudomonadota</taxon>
        <taxon>Alphaproteobacteria</taxon>
        <taxon>Hyphomicrobiales</taxon>
        <taxon>Amorphaceae</taxon>
        <taxon>Acuticoccus</taxon>
    </lineage>
</organism>
<proteinExistence type="inferred from homology"/>
<evidence type="ECO:0000256" key="6">
    <source>
        <dbReference type="ARBA" id="ARBA00022989"/>
    </source>
</evidence>
<feature type="transmembrane region" description="Helical" evidence="8">
    <location>
        <begin position="257"/>
        <end position="278"/>
    </location>
</feature>
<feature type="transmembrane region" description="Helical" evidence="8">
    <location>
        <begin position="137"/>
        <end position="156"/>
    </location>
</feature>
<keyword evidence="3" id="KW-0813">Transport</keyword>
<dbReference type="OrthoDB" id="7329340at2"/>
<comment type="similarity">
    <text evidence="2">Belongs to the auxin efflux carrier (TC 2.A.69) family.</text>
</comment>
<evidence type="ECO:0000256" key="7">
    <source>
        <dbReference type="ARBA" id="ARBA00023136"/>
    </source>
</evidence>
<dbReference type="PANTHER" id="PTHR36838:SF3">
    <property type="entry name" value="TRANSPORTER AUXIN EFFLUX CARRIER EC FAMILY"/>
    <property type="match status" value="1"/>
</dbReference>
<keyword evidence="10" id="KW-1185">Reference proteome</keyword>
<dbReference type="Pfam" id="PF03547">
    <property type="entry name" value="Mem_trans"/>
    <property type="match status" value="1"/>
</dbReference>
<gene>
    <name evidence="9" type="ORF">DLJ53_15210</name>
</gene>
<evidence type="ECO:0000256" key="3">
    <source>
        <dbReference type="ARBA" id="ARBA00022448"/>
    </source>
</evidence>
<accession>A0A8B2NXQ9</accession>
<evidence type="ECO:0000313" key="10">
    <source>
        <dbReference type="Proteomes" id="UP000249590"/>
    </source>
</evidence>
<comment type="subcellular location">
    <subcellularLocation>
        <location evidence="1">Cell membrane</location>
        <topology evidence="1">Multi-pass membrane protein</topology>
    </subcellularLocation>
</comment>
<dbReference type="AlphaFoldDB" id="A0A8B2NXQ9"/>
<dbReference type="PANTHER" id="PTHR36838">
    <property type="entry name" value="AUXIN EFFLUX CARRIER FAMILY PROTEIN"/>
    <property type="match status" value="1"/>
</dbReference>
<evidence type="ECO:0000256" key="1">
    <source>
        <dbReference type="ARBA" id="ARBA00004651"/>
    </source>
</evidence>
<protein>
    <submittedName>
        <fullName evidence="9">Malonate transporter</fullName>
    </submittedName>
</protein>
<evidence type="ECO:0000256" key="8">
    <source>
        <dbReference type="SAM" id="Phobius"/>
    </source>
</evidence>
<evidence type="ECO:0000313" key="9">
    <source>
        <dbReference type="EMBL" id="RAI01161.1"/>
    </source>
</evidence>
<dbReference type="RefSeq" id="WP_111347799.1">
    <property type="nucleotide sequence ID" value="NZ_QHHQ01000003.1"/>
</dbReference>
<feature type="transmembrane region" description="Helical" evidence="8">
    <location>
        <begin position="290"/>
        <end position="310"/>
    </location>
</feature>
<reference evidence="9 10" key="1">
    <citation type="submission" date="2018-05" db="EMBL/GenBank/DDBJ databases">
        <title>Acuticoccus sediminis sp. nov., isolated from deep-sea sediment of Indian Ocean.</title>
        <authorList>
            <person name="Liu X."/>
            <person name="Lai Q."/>
            <person name="Du Y."/>
            <person name="Sun F."/>
            <person name="Zhang X."/>
            <person name="Wang S."/>
            <person name="Shao Z."/>
        </authorList>
    </citation>
    <scope>NUCLEOTIDE SEQUENCE [LARGE SCALE GENOMIC DNA]</scope>
    <source>
        <strain evidence="9 10">PTG4-2</strain>
    </source>
</reference>
<sequence length="315" mass="33367">MSEVLSLTIPFFGLILLGFVVGRIARKPSGGLVWMNIFIVYVALPALFFQYLSRMPVDELGDVIYVIACAGATWVVLIIGFAIAMIRTGGNLAYSTILALIGGYANNGYLGPGLALVAIGTTATVPVALIFSFESTMFFVLTPVMMAIAGSSEGTFVQQVLRILHRVFTHPFILAVIAGVTAAFFRYQPPASIDRLLTMLTNAAAPCALFAMGVTVALQPMPSSRSVQDISLFIIIKLVLHPLAAYVVLSAMAAPPLWLMSGVLLAALPTATNVFILATQYGVGREEASNAILVGTTLAAFSVTGVLYVIRSGLL</sequence>
<feature type="transmembrane region" description="Helical" evidence="8">
    <location>
        <begin position="32"/>
        <end position="52"/>
    </location>
</feature>
<feature type="transmembrane region" description="Helical" evidence="8">
    <location>
        <begin position="6"/>
        <end position="25"/>
    </location>
</feature>
<dbReference type="Proteomes" id="UP000249590">
    <property type="component" value="Unassembled WGS sequence"/>
</dbReference>
<feature type="transmembrane region" description="Helical" evidence="8">
    <location>
        <begin position="168"/>
        <end position="187"/>
    </location>
</feature>
<keyword evidence="7 8" id="KW-0472">Membrane</keyword>